<accession>A0AAD6SI12</accession>
<reference evidence="2" key="1">
    <citation type="submission" date="2023-03" db="EMBL/GenBank/DDBJ databases">
        <title>Massive genome expansion in bonnet fungi (Mycena s.s.) driven by repeated elements and novel gene families across ecological guilds.</title>
        <authorList>
            <consortium name="Lawrence Berkeley National Laboratory"/>
            <person name="Harder C.B."/>
            <person name="Miyauchi S."/>
            <person name="Viragh M."/>
            <person name="Kuo A."/>
            <person name="Thoen E."/>
            <person name="Andreopoulos B."/>
            <person name="Lu D."/>
            <person name="Skrede I."/>
            <person name="Drula E."/>
            <person name="Henrissat B."/>
            <person name="Morin E."/>
            <person name="Kohler A."/>
            <person name="Barry K."/>
            <person name="LaButti K."/>
            <person name="Morin E."/>
            <person name="Salamov A."/>
            <person name="Lipzen A."/>
            <person name="Mereny Z."/>
            <person name="Hegedus B."/>
            <person name="Baldrian P."/>
            <person name="Stursova M."/>
            <person name="Weitz H."/>
            <person name="Taylor A."/>
            <person name="Grigoriev I.V."/>
            <person name="Nagy L.G."/>
            <person name="Martin F."/>
            <person name="Kauserud H."/>
        </authorList>
    </citation>
    <scope>NUCLEOTIDE SEQUENCE</scope>
    <source>
        <strain evidence="2">CBHHK200</strain>
    </source>
</reference>
<name>A0AAD6SI12_9AGAR</name>
<sequence length="206" mass="22065">MSSLLALLETNALRLGPESIDTDGRVLCNVVHKDGSPVRVVVMGKLVAFPSLDSGLRVLVLKAPSGEAPIIRQMFIDQQAVLDPLVATDSGDVSKIILDVQLWSQGSTAPTGGFMFIRVSDHTDSSTRDFAGENSPSTFASFAQEIPNVTAESSPFESGSLLACVVDLFRVDLPLLDDTGGFQGVYTRTYGLNASSVTRFVRMQKP</sequence>
<organism evidence="2 3">
    <name type="scientific">Mycena alexandri</name>
    <dbReference type="NCBI Taxonomy" id="1745969"/>
    <lineage>
        <taxon>Eukaryota</taxon>
        <taxon>Fungi</taxon>
        <taxon>Dikarya</taxon>
        <taxon>Basidiomycota</taxon>
        <taxon>Agaricomycotina</taxon>
        <taxon>Agaricomycetes</taxon>
        <taxon>Agaricomycetidae</taxon>
        <taxon>Agaricales</taxon>
        <taxon>Marasmiineae</taxon>
        <taxon>Mycenaceae</taxon>
        <taxon>Mycena</taxon>
    </lineage>
</organism>
<proteinExistence type="predicted"/>
<keyword evidence="3" id="KW-1185">Reference proteome</keyword>
<dbReference type="AlphaFoldDB" id="A0AAD6SI12"/>
<dbReference type="EMBL" id="JARJCM010000117">
    <property type="protein sequence ID" value="KAJ7027988.1"/>
    <property type="molecule type" value="Genomic_DNA"/>
</dbReference>
<dbReference type="EMBL" id="JARJCM010000156">
    <property type="protein sequence ID" value="KAJ7025275.1"/>
    <property type="molecule type" value="Genomic_DNA"/>
</dbReference>
<evidence type="ECO:0000313" key="3">
    <source>
        <dbReference type="Proteomes" id="UP001218188"/>
    </source>
</evidence>
<protein>
    <submittedName>
        <fullName evidence="2">Uncharacterized protein</fullName>
    </submittedName>
</protein>
<comment type="caution">
    <text evidence="2">The sequence shown here is derived from an EMBL/GenBank/DDBJ whole genome shotgun (WGS) entry which is preliminary data.</text>
</comment>
<evidence type="ECO:0000313" key="2">
    <source>
        <dbReference type="EMBL" id="KAJ7027988.1"/>
    </source>
</evidence>
<dbReference type="Proteomes" id="UP001218188">
    <property type="component" value="Unassembled WGS sequence"/>
</dbReference>
<evidence type="ECO:0000313" key="1">
    <source>
        <dbReference type="EMBL" id="KAJ7025275.1"/>
    </source>
</evidence>
<gene>
    <name evidence="2" type="ORF">C8F04DRAFT_1266380</name>
    <name evidence="1" type="ORF">C8F04DRAFT_1269400</name>
</gene>